<organism evidence="1 2">
    <name type="scientific">Runella rosea</name>
    <dbReference type="NCBI Taxonomy" id="2259595"/>
    <lineage>
        <taxon>Bacteria</taxon>
        <taxon>Pseudomonadati</taxon>
        <taxon>Bacteroidota</taxon>
        <taxon>Cytophagia</taxon>
        <taxon>Cytophagales</taxon>
        <taxon>Spirosomataceae</taxon>
        <taxon>Runella</taxon>
    </lineage>
</organism>
<sequence>MSLFSSQKLIALAAQQEIIVLIHLVKCTLPQKCIQLSGIKQINAMKASKKISLLILQVIFVTSTVGQNRFSVTPSIGFVGGNASTHIFTGELGFQEEGKGILLGITGNYSMTPKWSISTGISYNWIKYHRVIPETSQIKTKDLIIPVLINYQPSLKRLSPYFSTGIIMERIQSKDYSTPPYIKSDVTKGKFPLTLAIALGAGISYKVTHSVSWIIQPSVYYQVYTAQNRTIFPDYRSYKVNLQTQLTLSF</sequence>
<gene>
    <name evidence="1" type="ORF">DR864_19130</name>
</gene>
<dbReference type="AlphaFoldDB" id="A0A344TM28"/>
<keyword evidence="2" id="KW-1185">Reference proteome</keyword>
<dbReference type="OrthoDB" id="950753at2"/>
<evidence type="ECO:0008006" key="3">
    <source>
        <dbReference type="Google" id="ProtNLM"/>
    </source>
</evidence>
<dbReference type="Gene3D" id="2.40.160.20">
    <property type="match status" value="1"/>
</dbReference>
<dbReference type="EMBL" id="CP030850">
    <property type="protein sequence ID" value="AXE19699.1"/>
    <property type="molecule type" value="Genomic_DNA"/>
</dbReference>
<protein>
    <recommendedName>
        <fullName evidence="3">Outer membrane protein beta-barrel domain-containing protein</fullName>
    </recommendedName>
</protein>
<dbReference type="Proteomes" id="UP000251993">
    <property type="component" value="Chromosome"/>
</dbReference>
<dbReference type="InterPro" id="IPR011250">
    <property type="entry name" value="OMP/PagP_B-barrel"/>
</dbReference>
<evidence type="ECO:0000313" key="2">
    <source>
        <dbReference type="Proteomes" id="UP000251993"/>
    </source>
</evidence>
<accession>A0A344TM28</accession>
<dbReference type="KEGG" id="run:DR864_19130"/>
<reference evidence="1 2" key="1">
    <citation type="submission" date="2018-07" db="EMBL/GenBank/DDBJ databases">
        <title>Genome sequencing of Runella.</title>
        <authorList>
            <person name="Baek M.-G."/>
            <person name="Yi H."/>
        </authorList>
    </citation>
    <scope>NUCLEOTIDE SEQUENCE [LARGE SCALE GENOMIC DNA]</scope>
    <source>
        <strain evidence="1 2">HYN0085</strain>
    </source>
</reference>
<proteinExistence type="predicted"/>
<dbReference type="SUPFAM" id="SSF56925">
    <property type="entry name" value="OMPA-like"/>
    <property type="match status" value="1"/>
</dbReference>
<name>A0A344TM28_9BACT</name>
<evidence type="ECO:0000313" key="1">
    <source>
        <dbReference type="EMBL" id="AXE19699.1"/>
    </source>
</evidence>